<reference evidence="2" key="1">
    <citation type="submission" date="2021-01" db="EMBL/GenBank/DDBJ databases">
        <authorList>
            <person name="Bezrukov I."/>
        </authorList>
    </citation>
    <scope>NUCLEOTIDE SEQUENCE</scope>
</reference>
<organism evidence="2 3">
    <name type="scientific">Arabidopsis arenosa</name>
    <name type="common">Sand rock-cress</name>
    <name type="synonym">Cardaminopsis arenosa</name>
    <dbReference type="NCBI Taxonomy" id="38785"/>
    <lineage>
        <taxon>Eukaryota</taxon>
        <taxon>Viridiplantae</taxon>
        <taxon>Streptophyta</taxon>
        <taxon>Embryophyta</taxon>
        <taxon>Tracheophyta</taxon>
        <taxon>Spermatophyta</taxon>
        <taxon>Magnoliopsida</taxon>
        <taxon>eudicotyledons</taxon>
        <taxon>Gunneridae</taxon>
        <taxon>Pentapetalae</taxon>
        <taxon>rosids</taxon>
        <taxon>malvids</taxon>
        <taxon>Brassicales</taxon>
        <taxon>Brassicaceae</taxon>
        <taxon>Camelineae</taxon>
        <taxon>Arabidopsis</taxon>
    </lineage>
</organism>
<gene>
    <name evidence="2" type="ORF">AARE701A_LOCUS4883</name>
</gene>
<keyword evidence="3" id="KW-1185">Reference proteome</keyword>
<name>A0A8S1ZR52_ARAAE</name>
<dbReference type="AlphaFoldDB" id="A0A8S1ZR52"/>
<protein>
    <submittedName>
        <fullName evidence="2">Uncharacterized protein</fullName>
    </submittedName>
</protein>
<sequence length="265" mass="30512">MNMDTDRDTVEFWSSLFQSFADSEPKDGLYPVVRSPIMTMSTLMTIDEPAEPWKVLEYGGQEVRPMAIDVPAEPWKVLEYGEHEARPMAIDVPAEPWKVLEYGGNESRTENAPAEVGYQNLIEDQEKYTQKAIEKGKEKEEAAKEESKSLGKRPRGNEARVINEKRRRRDINSKIETLKELTHCDGKNSWRNMYGPMMPMGMVTDIPAPWVYPYNYVPPHYMMYYNHFPAPGETSGYANPIVPYPTYQNFQGFNNNNQPPTTKPM</sequence>
<accession>A0A8S1ZR52</accession>
<feature type="region of interest" description="Disordered" evidence="1">
    <location>
        <begin position="133"/>
        <end position="166"/>
    </location>
</feature>
<dbReference type="EMBL" id="LR999452">
    <property type="protein sequence ID" value="CAE5963395.1"/>
    <property type="molecule type" value="Genomic_DNA"/>
</dbReference>
<evidence type="ECO:0000256" key="1">
    <source>
        <dbReference type="SAM" id="MobiDB-lite"/>
    </source>
</evidence>
<evidence type="ECO:0000313" key="2">
    <source>
        <dbReference type="EMBL" id="CAE5963395.1"/>
    </source>
</evidence>
<dbReference type="Proteomes" id="UP000682877">
    <property type="component" value="Chromosome 2"/>
</dbReference>
<proteinExistence type="predicted"/>
<evidence type="ECO:0000313" key="3">
    <source>
        <dbReference type="Proteomes" id="UP000682877"/>
    </source>
</evidence>